<dbReference type="PANTHER" id="PTHR43133:SF63">
    <property type="entry name" value="RNA POLYMERASE SIGMA FACTOR FECI-RELATED"/>
    <property type="match status" value="1"/>
</dbReference>
<dbReference type="RefSeq" id="WP_011316242.1">
    <property type="nucleotide sequence ID" value="NC_007406.1"/>
</dbReference>
<dbReference type="KEGG" id="nwi:Nwi_3079"/>
<dbReference type="Proteomes" id="UP000002531">
    <property type="component" value="Chromosome"/>
</dbReference>
<dbReference type="Gene3D" id="1.10.1740.10">
    <property type="match status" value="1"/>
</dbReference>
<dbReference type="GO" id="GO:0016987">
    <property type="term" value="F:sigma factor activity"/>
    <property type="evidence" value="ECO:0007669"/>
    <property type="project" value="UniProtKB-KW"/>
</dbReference>
<evidence type="ECO:0000259" key="5">
    <source>
        <dbReference type="Pfam" id="PF04542"/>
    </source>
</evidence>
<keyword evidence="4" id="KW-0804">Transcription</keyword>
<feature type="domain" description="RNA polymerase sigma-70 region 2" evidence="5">
    <location>
        <begin position="9"/>
        <end position="73"/>
    </location>
</feature>
<feature type="domain" description="RNA polymerase sigma factor 70 region 4 type 2" evidence="6">
    <location>
        <begin position="109"/>
        <end position="160"/>
    </location>
</feature>
<evidence type="ECO:0000256" key="2">
    <source>
        <dbReference type="ARBA" id="ARBA00023015"/>
    </source>
</evidence>
<evidence type="ECO:0000256" key="3">
    <source>
        <dbReference type="ARBA" id="ARBA00023082"/>
    </source>
</evidence>
<dbReference type="InterPro" id="IPR036388">
    <property type="entry name" value="WH-like_DNA-bd_sf"/>
</dbReference>
<dbReference type="eggNOG" id="COG1595">
    <property type="taxonomic scope" value="Bacteria"/>
</dbReference>
<dbReference type="Gene3D" id="1.10.10.10">
    <property type="entry name" value="Winged helix-like DNA-binding domain superfamily/Winged helix DNA-binding domain"/>
    <property type="match status" value="1"/>
</dbReference>
<name>Q3SN14_NITWN</name>
<dbReference type="PANTHER" id="PTHR43133">
    <property type="entry name" value="RNA POLYMERASE ECF-TYPE SIGMA FACTO"/>
    <property type="match status" value="1"/>
</dbReference>
<evidence type="ECO:0000259" key="6">
    <source>
        <dbReference type="Pfam" id="PF08281"/>
    </source>
</evidence>
<dbReference type="InterPro" id="IPR013325">
    <property type="entry name" value="RNA_pol_sigma_r2"/>
</dbReference>
<dbReference type="AlphaFoldDB" id="Q3SN14"/>
<dbReference type="InterPro" id="IPR013324">
    <property type="entry name" value="RNA_pol_sigma_r3/r4-like"/>
</dbReference>
<evidence type="ECO:0000256" key="1">
    <source>
        <dbReference type="ARBA" id="ARBA00010641"/>
    </source>
</evidence>
<dbReference type="NCBIfam" id="TIGR02937">
    <property type="entry name" value="sigma70-ECF"/>
    <property type="match status" value="1"/>
</dbReference>
<keyword evidence="8" id="KW-1185">Reference proteome</keyword>
<evidence type="ECO:0000256" key="4">
    <source>
        <dbReference type="ARBA" id="ARBA00023163"/>
    </source>
</evidence>
<dbReference type="SUPFAM" id="SSF88946">
    <property type="entry name" value="Sigma2 domain of RNA polymerase sigma factors"/>
    <property type="match status" value="1"/>
</dbReference>
<evidence type="ECO:0000313" key="8">
    <source>
        <dbReference type="Proteomes" id="UP000002531"/>
    </source>
</evidence>
<evidence type="ECO:0000313" key="7">
    <source>
        <dbReference type="EMBL" id="ABA06327.1"/>
    </source>
</evidence>
<dbReference type="InterPro" id="IPR013249">
    <property type="entry name" value="RNA_pol_sigma70_r4_t2"/>
</dbReference>
<protein>
    <submittedName>
        <fullName evidence="7">Fec I like protein</fullName>
    </submittedName>
</protein>
<organism evidence="7 8">
    <name type="scientific">Nitrobacter winogradskyi (strain ATCC 25391 / DSM 10237 / CIP 104748 / NCIMB 11846 / Nb-255)</name>
    <dbReference type="NCBI Taxonomy" id="323098"/>
    <lineage>
        <taxon>Bacteria</taxon>
        <taxon>Pseudomonadati</taxon>
        <taxon>Pseudomonadota</taxon>
        <taxon>Alphaproteobacteria</taxon>
        <taxon>Hyphomicrobiales</taxon>
        <taxon>Nitrobacteraceae</taxon>
        <taxon>Nitrobacter</taxon>
    </lineage>
</organism>
<dbReference type="InterPro" id="IPR014284">
    <property type="entry name" value="RNA_pol_sigma-70_dom"/>
</dbReference>
<dbReference type="STRING" id="323098.Nwi_3079"/>
<dbReference type="Pfam" id="PF08281">
    <property type="entry name" value="Sigma70_r4_2"/>
    <property type="match status" value="1"/>
</dbReference>
<dbReference type="InterPro" id="IPR007627">
    <property type="entry name" value="RNA_pol_sigma70_r2"/>
</dbReference>
<keyword evidence="2" id="KW-0805">Transcription regulation</keyword>
<dbReference type="GO" id="GO:0003677">
    <property type="term" value="F:DNA binding"/>
    <property type="evidence" value="ECO:0007669"/>
    <property type="project" value="InterPro"/>
</dbReference>
<keyword evidence="3" id="KW-0731">Sigma factor</keyword>
<proteinExistence type="inferred from homology"/>
<gene>
    <name evidence="7" type="ordered locus">Nwi_3079</name>
</gene>
<dbReference type="SUPFAM" id="SSF88659">
    <property type="entry name" value="Sigma3 and sigma4 domains of RNA polymerase sigma factors"/>
    <property type="match status" value="1"/>
</dbReference>
<dbReference type="OrthoDB" id="9794372at2"/>
<dbReference type="InterPro" id="IPR039425">
    <property type="entry name" value="RNA_pol_sigma-70-like"/>
</dbReference>
<accession>Q3SN14</accession>
<reference evidence="7 8" key="1">
    <citation type="journal article" date="2006" name="Appl. Environ. Microbiol.">
        <title>Genome sequence of the chemolithoautotrophic nitrite-oxidizing bacterium Nitrobacter winogradskyi Nb-255.</title>
        <authorList>
            <person name="Starkenburg S.R."/>
            <person name="Chain P.S."/>
            <person name="Sayavedra-Soto L.A."/>
            <person name="Hauser L."/>
            <person name="Land M.L."/>
            <person name="Larimer F.W."/>
            <person name="Malfatti S.A."/>
            <person name="Klotz M.G."/>
            <person name="Bottomley P.J."/>
            <person name="Arp D.J."/>
            <person name="Hickey W.J."/>
        </authorList>
    </citation>
    <scope>NUCLEOTIDE SEQUENCE [LARGE SCALE GENOMIC DNA]</scope>
    <source>
        <strain evidence="8">ATCC 25391 / DSM 10237 / CIP 104748 / NCIMB 11846 / Nb-255</strain>
    </source>
</reference>
<dbReference type="EMBL" id="CP000115">
    <property type="protein sequence ID" value="ABA06327.1"/>
    <property type="molecule type" value="Genomic_DNA"/>
</dbReference>
<dbReference type="HOGENOM" id="CLU_047691_12_3_5"/>
<dbReference type="GO" id="GO:0006352">
    <property type="term" value="P:DNA-templated transcription initiation"/>
    <property type="evidence" value="ECO:0007669"/>
    <property type="project" value="InterPro"/>
</dbReference>
<sequence length="170" mass="19618">MSAALNAIFQSHRRSLLWTVMRIVRDPQTAEDLAQETYLKVRKALETRPIEHVESFLFQTARNLAIDHQRRKAVRNRYEASDAAREDIENVAAAEPSIEDDLIQQQRWRAFEDALAELPVRARTVWSMIHLQGRTCAEIAEHLGVSRNTVYNDIKLVMGHCQDVLARLED</sequence>
<dbReference type="Pfam" id="PF04542">
    <property type="entry name" value="Sigma70_r2"/>
    <property type="match status" value="1"/>
</dbReference>
<comment type="similarity">
    <text evidence="1">Belongs to the sigma-70 factor family. ECF subfamily.</text>
</comment>